<dbReference type="AlphaFoldDB" id="A0A5J4PQK5"/>
<dbReference type="EMBL" id="SNRY01007110">
    <property type="protein sequence ID" value="KAA6311080.1"/>
    <property type="molecule type" value="Genomic_DNA"/>
</dbReference>
<dbReference type="InterPro" id="IPR011013">
    <property type="entry name" value="Gal_mutarotase_sf_dom"/>
</dbReference>
<proteinExistence type="predicted"/>
<dbReference type="InterPro" id="IPR004199">
    <property type="entry name" value="B-gal_small/dom_5"/>
</dbReference>
<evidence type="ECO:0000256" key="1">
    <source>
        <dbReference type="ARBA" id="ARBA00001412"/>
    </source>
</evidence>
<feature type="compositionally biased region" description="Basic and acidic residues" evidence="5">
    <location>
        <begin position="182"/>
        <end position="193"/>
    </location>
</feature>
<dbReference type="Pfam" id="PF02929">
    <property type="entry name" value="Bgal_small_N"/>
    <property type="match status" value="1"/>
</dbReference>
<evidence type="ECO:0000256" key="2">
    <source>
        <dbReference type="ARBA" id="ARBA00012756"/>
    </source>
</evidence>
<gene>
    <name evidence="7" type="ORF">EZS27_037729</name>
</gene>
<name>A0A5J4PQK5_9ZZZZ</name>
<evidence type="ECO:0000256" key="4">
    <source>
        <dbReference type="ARBA" id="ARBA00023295"/>
    </source>
</evidence>
<dbReference type="GO" id="GO:0004565">
    <property type="term" value="F:beta-galactosidase activity"/>
    <property type="evidence" value="ECO:0007669"/>
    <property type="project" value="UniProtKB-EC"/>
</dbReference>
<evidence type="ECO:0000313" key="7">
    <source>
        <dbReference type="EMBL" id="KAA6311080.1"/>
    </source>
</evidence>
<dbReference type="Gene3D" id="2.70.98.10">
    <property type="match status" value="1"/>
</dbReference>
<dbReference type="SUPFAM" id="SSF74650">
    <property type="entry name" value="Galactose mutarotase-like"/>
    <property type="match status" value="1"/>
</dbReference>
<dbReference type="PANTHER" id="PTHR46323:SF2">
    <property type="entry name" value="BETA-GALACTOSIDASE"/>
    <property type="match status" value="1"/>
</dbReference>
<dbReference type="SMART" id="SM01038">
    <property type="entry name" value="Bgal_small_N"/>
    <property type="match status" value="1"/>
</dbReference>
<dbReference type="InterPro" id="IPR050347">
    <property type="entry name" value="Bact_Beta-galactosidase"/>
</dbReference>
<dbReference type="EC" id="3.2.1.23" evidence="2"/>
<protein>
    <recommendedName>
        <fullName evidence="2">beta-galactosidase</fullName>
        <ecNumber evidence="2">3.2.1.23</ecNumber>
    </recommendedName>
</protein>
<feature type="domain" description="Beta galactosidase small chain/" evidence="6">
    <location>
        <begin position="1"/>
        <end position="239"/>
    </location>
</feature>
<feature type="compositionally biased region" description="Polar residues" evidence="5">
    <location>
        <begin position="172"/>
        <end position="181"/>
    </location>
</feature>
<evidence type="ECO:0000256" key="5">
    <source>
        <dbReference type="SAM" id="MobiDB-lite"/>
    </source>
</evidence>
<accession>A0A5J4PQK5</accession>
<dbReference type="GO" id="GO:0030246">
    <property type="term" value="F:carbohydrate binding"/>
    <property type="evidence" value="ECO:0007669"/>
    <property type="project" value="InterPro"/>
</dbReference>
<evidence type="ECO:0000256" key="3">
    <source>
        <dbReference type="ARBA" id="ARBA00022801"/>
    </source>
</evidence>
<comment type="catalytic activity">
    <reaction evidence="1">
        <text>Hydrolysis of terminal non-reducing beta-D-galactose residues in beta-D-galactosides.</text>
        <dbReference type="EC" id="3.2.1.23"/>
    </reaction>
</comment>
<dbReference type="PANTHER" id="PTHR46323">
    <property type="entry name" value="BETA-GALACTOSIDASE"/>
    <property type="match status" value="1"/>
</dbReference>
<evidence type="ECO:0000259" key="6">
    <source>
        <dbReference type="SMART" id="SM01038"/>
    </source>
</evidence>
<reference evidence="7" key="1">
    <citation type="submission" date="2019-03" db="EMBL/GenBank/DDBJ databases">
        <title>Single cell metagenomics reveals metabolic interactions within the superorganism composed of flagellate Streblomastix strix and complex community of Bacteroidetes bacteria on its surface.</title>
        <authorList>
            <person name="Treitli S.C."/>
            <person name="Kolisko M."/>
            <person name="Husnik F."/>
            <person name="Keeling P."/>
            <person name="Hampl V."/>
        </authorList>
    </citation>
    <scope>NUCLEOTIDE SEQUENCE</scope>
    <source>
        <strain evidence="7">STM</strain>
    </source>
</reference>
<feature type="non-terminal residue" evidence="7">
    <location>
        <position position="1"/>
    </location>
</feature>
<sequence>PEKLNIWKEASYQDMDISGFFVRNTRTYTEVKYAYQYKQTGLQWFITYKVSADGIIKVDNKLTVQNDDTPIVPRIGLRMQLTGELTNLLYYGRGPGESYCDRYTSQFLGKYDHLIKDLYEPYVRPQENNHRTNVSWFSITDSENKGLLFIADSKLEFNVSNYLLESLDGGESTHSNAPRTESTNHRHLTDPQREPLVDLFVDQRMMGVGGDNSWGATPHEEYLIRLEKGKDIEYGFTIMPVE</sequence>
<dbReference type="GO" id="GO:0005990">
    <property type="term" value="P:lactose catabolic process"/>
    <property type="evidence" value="ECO:0007669"/>
    <property type="project" value="TreeGrafter"/>
</dbReference>
<dbReference type="GO" id="GO:0009341">
    <property type="term" value="C:beta-galactosidase complex"/>
    <property type="evidence" value="ECO:0007669"/>
    <property type="project" value="InterPro"/>
</dbReference>
<feature type="region of interest" description="Disordered" evidence="5">
    <location>
        <begin position="168"/>
        <end position="193"/>
    </location>
</feature>
<organism evidence="7">
    <name type="scientific">termite gut metagenome</name>
    <dbReference type="NCBI Taxonomy" id="433724"/>
    <lineage>
        <taxon>unclassified sequences</taxon>
        <taxon>metagenomes</taxon>
        <taxon>organismal metagenomes</taxon>
    </lineage>
</organism>
<dbReference type="InterPro" id="IPR014718">
    <property type="entry name" value="GH-type_carb-bd"/>
</dbReference>
<keyword evidence="3" id="KW-0378">Hydrolase</keyword>
<comment type="caution">
    <text evidence="7">The sequence shown here is derived from an EMBL/GenBank/DDBJ whole genome shotgun (WGS) entry which is preliminary data.</text>
</comment>
<keyword evidence="4" id="KW-0326">Glycosidase</keyword>